<dbReference type="GeneID" id="78083158"/>
<dbReference type="Gene3D" id="3.20.20.80">
    <property type="entry name" value="Glycosidases"/>
    <property type="match status" value="1"/>
</dbReference>
<dbReference type="Proteomes" id="UP000006420">
    <property type="component" value="Unassembled WGS sequence"/>
</dbReference>
<comment type="caution">
    <text evidence="2">The sequence shown here is derived from an EMBL/GenBank/DDBJ whole genome shotgun (WGS) entry which is preliminary data.</text>
</comment>
<evidence type="ECO:0000259" key="1">
    <source>
        <dbReference type="Pfam" id="PF14488"/>
    </source>
</evidence>
<sequence length="356" mass="40668">MMDRRNFLTTLGAGAAGMLLPNISLGRTSIESAGISQIKPIAGSWFEFQHPGGKEGVYWDNDLRNFTALQWREKIREISETGMEYLVMMNVAAHGLAFYDSELAPKFKMGCDDPIETVLAAADEFGVKFFVSNDFWSIDLDALKMMTDKELGKKRAKCMEEIFAKYGHHKSFYGWYFPNESWLEPYFGEYVIPYVNECALIAKSMNANCVNLIAPYNIKAQKCDDTFVKQLEDLDIEIVAYQDGVGVGATKLSDSARFFENLSKAHQKAGRSKIWADMELFYFEQTTHGSLIAADFETRIIHQMEAISPFVEKILVYQYLGIMNKPGSLAHAGLRDETVRLYNQYMSWYKKQNFKR</sequence>
<organism evidence="2 3">
    <name type="scientific">Dysgonomonas mossii DSM 22836</name>
    <dbReference type="NCBI Taxonomy" id="742767"/>
    <lineage>
        <taxon>Bacteria</taxon>
        <taxon>Pseudomonadati</taxon>
        <taxon>Bacteroidota</taxon>
        <taxon>Bacteroidia</taxon>
        <taxon>Bacteroidales</taxon>
        <taxon>Dysgonomonadaceae</taxon>
        <taxon>Dysgonomonas</taxon>
    </lineage>
</organism>
<dbReference type="HOGENOM" id="CLU_068229_0_0_10"/>
<dbReference type="InterPro" id="IPR017853">
    <property type="entry name" value="GH"/>
</dbReference>
<evidence type="ECO:0000313" key="3">
    <source>
        <dbReference type="Proteomes" id="UP000006420"/>
    </source>
</evidence>
<dbReference type="RefSeq" id="WP_006843897.1">
    <property type="nucleotide sequence ID" value="NZ_AQWJ01000006.1"/>
</dbReference>
<keyword evidence="3" id="KW-1185">Reference proteome</keyword>
<dbReference type="eggNOG" id="ENOG502Z8X9">
    <property type="taxonomic scope" value="Bacteria"/>
</dbReference>
<feature type="domain" description="DUF4434" evidence="1">
    <location>
        <begin position="41"/>
        <end position="328"/>
    </location>
</feature>
<protein>
    <recommendedName>
        <fullName evidence="1">DUF4434 domain-containing protein</fullName>
    </recommendedName>
</protein>
<accession>F8X2P0</accession>
<dbReference type="InterPro" id="IPR027849">
    <property type="entry name" value="DUF4434"/>
</dbReference>
<dbReference type="AlphaFoldDB" id="F8X2P0"/>
<dbReference type="STRING" id="742767.HMPREF9456_02532"/>
<proteinExistence type="predicted"/>
<name>F8X2P0_9BACT</name>
<evidence type="ECO:0000313" key="2">
    <source>
        <dbReference type="EMBL" id="EGK05730.1"/>
    </source>
</evidence>
<dbReference type="EMBL" id="ADLW01000013">
    <property type="protein sequence ID" value="EGK05730.1"/>
    <property type="molecule type" value="Genomic_DNA"/>
</dbReference>
<reference evidence="2 3" key="1">
    <citation type="submission" date="2011-04" db="EMBL/GenBank/DDBJ databases">
        <title>The Genome Sequence of Dysgonomonas mossii DSM 22836.</title>
        <authorList>
            <consortium name="The Broad Institute Genome Sequencing Platform"/>
            <person name="Earl A."/>
            <person name="Ward D."/>
            <person name="Feldgarden M."/>
            <person name="Gevers D."/>
            <person name="Pudlo N."/>
            <person name="Martens E."/>
            <person name="Allen-Vercoe E."/>
            <person name="Young S.K."/>
            <person name="Zeng Q."/>
            <person name="Gargeya S."/>
            <person name="Fitzgerald M."/>
            <person name="Haas B."/>
            <person name="Abouelleil A."/>
            <person name="Alvarado L."/>
            <person name="Arachchi H.M."/>
            <person name="Berlin A."/>
            <person name="Brown A."/>
            <person name="Chapman S.B."/>
            <person name="Chen Z."/>
            <person name="Dunbar C."/>
            <person name="Freedman E."/>
            <person name="Gearin G."/>
            <person name="Gellesch M."/>
            <person name="Goldberg J."/>
            <person name="Griggs A."/>
            <person name="Gujja S."/>
            <person name="Heiman D."/>
            <person name="Howarth C."/>
            <person name="Larson L."/>
            <person name="Lui A."/>
            <person name="MacDonald P.J.P."/>
            <person name="Mehta T."/>
            <person name="Montmayeur A."/>
            <person name="Murphy C."/>
            <person name="Neiman D."/>
            <person name="Pearson M."/>
            <person name="Priest M."/>
            <person name="Roberts A."/>
            <person name="Saif S."/>
            <person name="Shea T."/>
            <person name="Shenoy N."/>
            <person name="Sisk P."/>
            <person name="Stolte C."/>
            <person name="Sykes S."/>
            <person name="Yandava C."/>
            <person name="Wortman J."/>
            <person name="Nusbaum C."/>
            <person name="Birren B."/>
        </authorList>
    </citation>
    <scope>NUCLEOTIDE SEQUENCE [LARGE SCALE GENOMIC DNA]</scope>
    <source>
        <strain evidence="2 3">DSM 22836</strain>
    </source>
</reference>
<dbReference type="Pfam" id="PF14488">
    <property type="entry name" value="DUF4434"/>
    <property type="match status" value="1"/>
</dbReference>
<dbReference type="SUPFAM" id="SSF51445">
    <property type="entry name" value="(Trans)glycosidases"/>
    <property type="match status" value="1"/>
</dbReference>
<gene>
    <name evidence="2" type="ORF">HMPREF9456_02532</name>
</gene>
<dbReference type="PROSITE" id="PS51318">
    <property type="entry name" value="TAT"/>
    <property type="match status" value="1"/>
</dbReference>
<dbReference type="InterPro" id="IPR006311">
    <property type="entry name" value="TAT_signal"/>
</dbReference>